<keyword evidence="2 5" id="KW-0812">Transmembrane</keyword>
<name>A0ABS2P917_9BACL</name>
<dbReference type="PANTHER" id="PTHR35529:SF2">
    <property type="entry name" value="SPORULATION PROTEIN YTAF-RELATED"/>
    <property type="match status" value="1"/>
</dbReference>
<dbReference type="RefSeq" id="WP_204695853.1">
    <property type="nucleotide sequence ID" value="NZ_JAFBEC010000002.1"/>
</dbReference>
<feature type="transmembrane region" description="Helical" evidence="5">
    <location>
        <begin position="6"/>
        <end position="25"/>
    </location>
</feature>
<evidence type="ECO:0000256" key="5">
    <source>
        <dbReference type="SAM" id="Phobius"/>
    </source>
</evidence>
<dbReference type="InterPro" id="IPR014205">
    <property type="entry name" value="Spore_YtaF"/>
</dbReference>
<sequence>MESWIAVLILAFAVSVDGLGVGMTYGMRKMQINWLPLLIIGTFSFTAVLLSGFAATFVFQYLPNAFADYLGGSILILIGVYAIVQAYHHSKTKPEEIKPITKVDQVKEKVVKFEIKKLGLVIQILKKPTVADVDNSGTISVKEAVLLGFALSLDAFGAGFGASMLGYSVVWFALIVSIMCVTFLVIGKKGGYKLSNVRFCEPLVFLPGLLLMCIGIYNFL</sequence>
<dbReference type="PANTHER" id="PTHR35529">
    <property type="entry name" value="MANGANESE EFFLUX PUMP MNTP-RELATED"/>
    <property type="match status" value="1"/>
</dbReference>
<comment type="caution">
    <text evidence="6">The sequence shown here is derived from an EMBL/GenBank/DDBJ whole genome shotgun (WGS) entry which is preliminary data.</text>
</comment>
<evidence type="ECO:0000256" key="3">
    <source>
        <dbReference type="ARBA" id="ARBA00022989"/>
    </source>
</evidence>
<dbReference type="EMBL" id="JAFBEC010000002">
    <property type="protein sequence ID" value="MBM7631799.1"/>
    <property type="molecule type" value="Genomic_DNA"/>
</dbReference>
<dbReference type="Proteomes" id="UP000741863">
    <property type="component" value="Unassembled WGS sequence"/>
</dbReference>
<keyword evidence="4 5" id="KW-0472">Membrane</keyword>
<keyword evidence="3 5" id="KW-1133">Transmembrane helix</keyword>
<feature type="transmembrane region" description="Helical" evidence="5">
    <location>
        <begin position="169"/>
        <end position="187"/>
    </location>
</feature>
<keyword evidence="7" id="KW-1185">Reference proteome</keyword>
<gene>
    <name evidence="6" type="ORF">JOD17_000891</name>
</gene>
<organism evidence="6 7">
    <name type="scientific">Geomicrobium sediminis</name>
    <dbReference type="NCBI Taxonomy" id="1347788"/>
    <lineage>
        <taxon>Bacteria</taxon>
        <taxon>Bacillati</taxon>
        <taxon>Bacillota</taxon>
        <taxon>Bacilli</taxon>
        <taxon>Bacillales</taxon>
        <taxon>Geomicrobium</taxon>
    </lineage>
</organism>
<feature type="transmembrane region" description="Helical" evidence="5">
    <location>
        <begin position="65"/>
        <end position="84"/>
    </location>
</feature>
<evidence type="ECO:0000313" key="6">
    <source>
        <dbReference type="EMBL" id="MBM7631799.1"/>
    </source>
</evidence>
<accession>A0ABS2P917</accession>
<evidence type="ECO:0000313" key="7">
    <source>
        <dbReference type="Proteomes" id="UP000741863"/>
    </source>
</evidence>
<evidence type="ECO:0000256" key="1">
    <source>
        <dbReference type="ARBA" id="ARBA00022475"/>
    </source>
</evidence>
<dbReference type="Pfam" id="PF02659">
    <property type="entry name" value="Mntp"/>
    <property type="match status" value="2"/>
</dbReference>
<feature type="transmembrane region" description="Helical" evidence="5">
    <location>
        <begin position="37"/>
        <end position="59"/>
    </location>
</feature>
<protein>
    <submittedName>
        <fullName evidence="6">Sporulation protein YtaF</fullName>
    </submittedName>
</protein>
<dbReference type="NCBIfam" id="TIGR02840">
    <property type="entry name" value="spore_YtaF"/>
    <property type="match status" value="1"/>
</dbReference>
<evidence type="ECO:0000256" key="4">
    <source>
        <dbReference type="ARBA" id="ARBA00023136"/>
    </source>
</evidence>
<proteinExistence type="predicted"/>
<dbReference type="InterPro" id="IPR003810">
    <property type="entry name" value="Mntp/YtaF"/>
</dbReference>
<keyword evidence="1" id="KW-1003">Cell membrane</keyword>
<feature type="transmembrane region" description="Helical" evidence="5">
    <location>
        <begin position="199"/>
        <end position="219"/>
    </location>
</feature>
<reference evidence="6 7" key="1">
    <citation type="submission" date="2021-01" db="EMBL/GenBank/DDBJ databases">
        <title>Genomic Encyclopedia of Type Strains, Phase IV (KMG-IV): sequencing the most valuable type-strain genomes for metagenomic binning, comparative biology and taxonomic classification.</title>
        <authorList>
            <person name="Goeker M."/>
        </authorList>
    </citation>
    <scope>NUCLEOTIDE SEQUENCE [LARGE SCALE GENOMIC DNA]</scope>
    <source>
        <strain evidence="6 7">DSM 25540</strain>
    </source>
</reference>
<evidence type="ECO:0000256" key="2">
    <source>
        <dbReference type="ARBA" id="ARBA00022692"/>
    </source>
</evidence>